<reference evidence="1" key="1">
    <citation type="submission" date="2014-11" db="EMBL/GenBank/DDBJ databases">
        <authorList>
            <person name="Amaro Gonzalez C."/>
        </authorList>
    </citation>
    <scope>NUCLEOTIDE SEQUENCE</scope>
</reference>
<name>A0A0E9RJB5_ANGAN</name>
<dbReference type="AlphaFoldDB" id="A0A0E9RJB5"/>
<organism evidence="1">
    <name type="scientific">Anguilla anguilla</name>
    <name type="common">European freshwater eel</name>
    <name type="synonym">Muraena anguilla</name>
    <dbReference type="NCBI Taxonomy" id="7936"/>
    <lineage>
        <taxon>Eukaryota</taxon>
        <taxon>Metazoa</taxon>
        <taxon>Chordata</taxon>
        <taxon>Craniata</taxon>
        <taxon>Vertebrata</taxon>
        <taxon>Euteleostomi</taxon>
        <taxon>Actinopterygii</taxon>
        <taxon>Neopterygii</taxon>
        <taxon>Teleostei</taxon>
        <taxon>Anguilliformes</taxon>
        <taxon>Anguillidae</taxon>
        <taxon>Anguilla</taxon>
    </lineage>
</organism>
<proteinExistence type="predicted"/>
<accession>A0A0E9RJB5</accession>
<sequence length="27" mass="3076">MSECERISVCACECVCEIQYVCECVNE</sequence>
<reference evidence="1" key="2">
    <citation type="journal article" date="2015" name="Fish Shellfish Immunol.">
        <title>Early steps in the European eel (Anguilla anguilla)-Vibrio vulnificus interaction in the gills: Role of the RtxA13 toxin.</title>
        <authorList>
            <person name="Callol A."/>
            <person name="Pajuelo D."/>
            <person name="Ebbesson L."/>
            <person name="Teles M."/>
            <person name="MacKenzie S."/>
            <person name="Amaro C."/>
        </authorList>
    </citation>
    <scope>NUCLEOTIDE SEQUENCE</scope>
</reference>
<dbReference type="EMBL" id="GBXM01079373">
    <property type="protein sequence ID" value="JAH29204.1"/>
    <property type="molecule type" value="Transcribed_RNA"/>
</dbReference>
<protein>
    <submittedName>
        <fullName evidence="1">Uncharacterized protein</fullName>
    </submittedName>
</protein>
<evidence type="ECO:0000313" key="1">
    <source>
        <dbReference type="EMBL" id="JAH29204.1"/>
    </source>
</evidence>